<dbReference type="PANTHER" id="PTHR43537:SF45">
    <property type="entry name" value="GNTR FAMILY REGULATORY PROTEIN"/>
    <property type="match status" value="1"/>
</dbReference>
<dbReference type="Pfam" id="PF00392">
    <property type="entry name" value="GntR"/>
    <property type="match status" value="1"/>
</dbReference>
<evidence type="ECO:0000256" key="1">
    <source>
        <dbReference type="ARBA" id="ARBA00023015"/>
    </source>
</evidence>
<dbReference type="PROSITE" id="PS50949">
    <property type="entry name" value="HTH_GNTR"/>
    <property type="match status" value="1"/>
</dbReference>
<dbReference type="InterPro" id="IPR008920">
    <property type="entry name" value="TF_FadR/GntR_C"/>
</dbReference>
<sequence length="227" mass="25554">MSTNAAAGDVERSPDRAMRRMASSTVAAMIRDAIIKGELSPGEQVRQQEWAEKAQVSRPPIREALEVLTSEGLLDHSLNRGYFVARISINEMRQLYLMRRLLEKETAATAAWPSDAEMAELSDLADRARAADARSDRAEHMELIEQFLLTVHRLSPDQLIVQAVVDLWARTSAYRALSFTAVKISQMDDNILAGVLRALRENDRAALCEQLLRPTVTAYEYIERSIR</sequence>
<name>A0ABW4ESE8_9PSEU</name>
<evidence type="ECO:0000313" key="5">
    <source>
        <dbReference type="EMBL" id="MFD1516920.1"/>
    </source>
</evidence>
<dbReference type="RefSeq" id="WP_344728954.1">
    <property type="nucleotide sequence ID" value="NZ_BAAAUS010000059.1"/>
</dbReference>
<evidence type="ECO:0000256" key="2">
    <source>
        <dbReference type="ARBA" id="ARBA00023125"/>
    </source>
</evidence>
<gene>
    <name evidence="5" type="ORF">ACFSJD_05445</name>
</gene>
<dbReference type="InterPro" id="IPR036388">
    <property type="entry name" value="WH-like_DNA-bd_sf"/>
</dbReference>
<comment type="caution">
    <text evidence="5">The sequence shown here is derived from an EMBL/GenBank/DDBJ whole genome shotgun (WGS) entry which is preliminary data.</text>
</comment>
<dbReference type="InterPro" id="IPR011711">
    <property type="entry name" value="GntR_C"/>
</dbReference>
<dbReference type="SUPFAM" id="SSF48008">
    <property type="entry name" value="GntR ligand-binding domain-like"/>
    <property type="match status" value="1"/>
</dbReference>
<evidence type="ECO:0000313" key="6">
    <source>
        <dbReference type="Proteomes" id="UP001597114"/>
    </source>
</evidence>
<organism evidence="5 6">
    <name type="scientific">Pseudonocardia yunnanensis</name>
    <dbReference type="NCBI Taxonomy" id="58107"/>
    <lineage>
        <taxon>Bacteria</taxon>
        <taxon>Bacillati</taxon>
        <taxon>Actinomycetota</taxon>
        <taxon>Actinomycetes</taxon>
        <taxon>Pseudonocardiales</taxon>
        <taxon>Pseudonocardiaceae</taxon>
        <taxon>Pseudonocardia</taxon>
    </lineage>
</organism>
<dbReference type="PANTHER" id="PTHR43537">
    <property type="entry name" value="TRANSCRIPTIONAL REGULATOR, GNTR FAMILY"/>
    <property type="match status" value="1"/>
</dbReference>
<protein>
    <submittedName>
        <fullName evidence="5">GntR family transcriptional regulator</fullName>
    </submittedName>
</protein>
<dbReference type="SUPFAM" id="SSF46785">
    <property type="entry name" value="Winged helix' DNA-binding domain"/>
    <property type="match status" value="1"/>
</dbReference>
<accession>A0ABW4ESE8</accession>
<dbReference type="SMART" id="SM00345">
    <property type="entry name" value="HTH_GNTR"/>
    <property type="match status" value="1"/>
</dbReference>
<dbReference type="Proteomes" id="UP001597114">
    <property type="component" value="Unassembled WGS sequence"/>
</dbReference>
<evidence type="ECO:0000256" key="3">
    <source>
        <dbReference type="ARBA" id="ARBA00023163"/>
    </source>
</evidence>
<reference evidence="6" key="1">
    <citation type="journal article" date="2019" name="Int. J. Syst. Evol. Microbiol.">
        <title>The Global Catalogue of Microorganisms (GCM) 10K type strain sequencing project: providing services to taxonomists for standard genome sequencing and annotation.</title>
        <authorList>
            <consortium name="The Broad Institute Genomics Platform"/>
            <consortium name="The Broad Institute Genome Sequencing Center for Infectious Disease"/>
            <person name="Wu L."/>
            <person name="Ma J."/>
        </authorList>
    </citation>
    <scope>NUCLEOTIDE SEQUENCE [LARGE SCALE GENOMIC DNA]</scope>
    <source>
        <strain evidence="6">CCM 7043</strain>
    </source>
</reference>
<evidence type="ECO:0000259" key="4">
    <source>
        <dbReference type="PROSITE" id="PS50949"/>
    </source>
</evidence>
<keyword evidence="3" id="KW-0804">Transcription</keyword>
<feature type="domain" description="HTH gntR-type" evidence="4">
    <location>
        <begin position="20"/>
        <end position="87"/>
    </location>
</feature>
<keyword evidence="2" id="KW-0238">DNA-binding</keyword>
<dbReference type="EMBL" id="JBHUCO010000006">
    <property type="protein sequence ID" value="MFD1516920.1"/>
    <property type="molecule type" value="Genomic_DNA"/>
</dbReference>
<dbReference type="Gene3D" id="1.20.120.530">
    <property type="entry name" value="GntR ligand-binding domain-like"/>
    <property type="match status" value="1"/>
</dbReference>
<proteinExistence type="predicted"/>
<dbReference type="Pfam" id="PF07729">
    <property type="entry name" value="FCD"/>
    <property type="match status" value="1"/>
</dbReference>
<dbReference type="CDD" id="cd07377">
    <property type="entry name" value="WHTH_GntR"/>
    <property type="match status" value="1"/>
</dbReference>
<keyword evidence="1" id="KW-0805">Transcription regulation</keyword>
<keyword evidence="6" id="KW-1185">Reference proteome</keyword>
<dbReference type="InterPro" id="IPR036390">
    <property type="entry name" value="WH_DNA-bd_sf"/>
</dbReference>
<dbReference type="InterPro" id="IPR000524">
    <property type="entry name" value="Tscrpt_reg_HTH_GntR"/>
</dbReference>
<dbReference type="Gene3D" id="1.10.10.10">
    <property type="entry name" value="Winged helix-like DNA-binding domain superfamily/Winged helix DNA-binding domain"/>
    <property type="match status" value="1"/>
</dbReference>